<accession>A0A841L818</accession>
<comment type="similarity">
    <text evidence="3 8">Belongs to the peptidase S26 family.</text>
</comment>
<dbReference type="NCBIfam" id="TIGR02227">
    <property type="entry name" value="sigpep_I_bact"/>
    <property type="match status" value="1"/>
</dbReference>
<keyword evidence="11" id="KW-1185">Reference proteome</keyword>
<protein>
    <recommendedName>
        <fullName evidence="4 8">Signal peptidase I</fullName>
        <ecNumber evidence="4 8">3.4.21.89</ecNumber>
    </recommendedName>
</protein>
<organism evidence="10 11">
    <name type="scientific">Anaerosolibacter carboniphilus</name>
    <dbReference type="NCBI Taxonomy" id="1417629"/>
    <lineage>
        <taxon>Bacteria</taxon>
        <taxon>Bacillati</taxon>
        <taxon>Bacillota</taxon>
        <taxon>Clostridia</taxon>
        <taxon>Peptostreptococcales</taxon>
        <taxon>Thermotaleaceae</taxon>
        <taxon>Anaerosolibacter</taxon>
    </lineage>
</organism>
<evidence type="ECO:0000313" key="11">
    <source>
        <dbReference type="Proteomes" id="UP000579281"/>
    </source>
</evidence>
<dbReference type="PROSITE" id="PS00761">
    <property type="entry name" value="SPASE_I_3"/>
    <property type="match status" value="1"/>
</dbReference>
<dbReference type="EC" id="3.4.21.89" evidence="4 8"/>
<evidence type="ECO:0000256" key="5">
    <source>
        <dbReference type="ARBA" id="ARBA00022670"/>
    </source>
</evidence>
<comment type="subcellular location">
    <subcellularLocation>
        <location evidence="2">Cell membrane</location>
        <topology evidence="2">Single-pass type II membrane protein</topology>
    </subcellularLocation>
    <subcellularLocation>
        <location evidence="8">Membrane</location>
        <topology evidence="8">Single-pass type II membrane protein</topology>
    </subcellularLocation>
</comment>
<proteinExistence type="inferred from homology"/>
<keyword evidence="8" id="KW-0812">Transmembrane</keyword>
<evidence type="ECO:0000256" key="4">
    <source>
        <dbReference type="ARBA" id="ARBA00013208"/>
    </source>
</evidence>
<dbReference type="CDD" id="cd06530">
    <property type="entry name" value="S26_SPase_I"/>
    <property type="match status" value="1"/>
</dbReference>
<dbReference type="InterPro" id="IPR019533">
    <property type="entry name" value="Peptidase_S26"/>
</dbReference>
<evidence type="ECO:0000313" key="10">
    <source>
        <dbReference type="EMBL" id="MBB6218415.1"/>
    </source>
</evidence>
<dbReference type="PANTHER" id="PTHR43390:SF1">
    <property type="entry name" value="CHLOROPLAST PROCESSING PEPTIDASE"/>
    <property type="match status" value="1"/>
</dbReference>
<dbReference type="Proteomes" id="UP000579281">
    <property type="component" value="Unassembled WGS sequence"/>
</dbReference>
<dbReference type="RefSeq" id="WP_184312897.1">
    <property type="nucleotide sequence ID" value="NZ_JACHEN010000038.1"/>
</dbReference>
<dbReference type="GO" id="GO:0009003">
    <property type="term" value="F:signal peptidase activity"/>
    <property type="evidence" value="ECO:0007669"/>
    <property type="project" value="UniProtKB-EC"/>
</dbReference>
<dbReference type="AlphaFoldDB" id="A0A841L818"/>
<gene>
    <name evidence="10" type="ORF">HNQ80_004579</name>
</gene>
<evidence type="ECO:0000256" key="1">
    <source>
        <dbReference type="ARBA" id="ARBA00000677"/>
    </source>
</evidence>
<evidence type="ECO:0000256" key="3">
    <source>
        <dbReference type="ARBA" id="ARBA00009370"/>
    </source>
</evidence>
<evidence type="ECO:0000256" key="8">
    <source>
        <dbReference type="RuleBase" id="RU362042"/>
    </source>
</evidence>
<comment type="caution">
    <text evidence="10">The sequence shown here is derived from an EMBL/GenBank/DDBJ whole genome shotgun (WGS) entry which is preliminary data.</text>
</comment>
<dbReference type="PANTHER" id="PTHR43390">
    <property type="entry name" value="SIGNAL PEPTIDASE I"/>
    <property type="match status" value="1"/>
</dbReference>
<dbReference type="SUPFAM" id="SSF51306">
    <property type="entry name" value="LexA/Signal peptidase"/>
    <property type="match status" value="1"/>
</dbReference>
<dbReference type="Pfam" id="PF10502">
    <property type="entry name" value="Peptidase_S26"/>
    <property type="match status" value="1"/>
</dbReference>
<keyword evidence="5 8" id="KW-0645">Protease</keyword>
<keyword evidence="8" id="KW-1133">Transmembrane helix</keyword>
<feature type="domain" description="Peptidase S26" evidence="9">
    <location>
        <begin position="7"/>
        <end position="173"/>
    </location>
</feature>
<keyword evidence="8" id="KW-0472">Membrane</keyword>
<feature type="transmembrane region" description="Helical" evidence="8">
    <location>
        <begin position="12"/>
        <end position="30"/>
    </location>
</feature>
<dbReference type="GO" id="GO:0004252">
    <property type="term" value="F:serine-type endopeptidase activity"/>
    <property type="evidence" value="ECO:0007669"/>
    <property type="project" value="InterPro"/>
</dbReference>
<reference evidence="10 11" key="1">
    <citation type="submission" date="2020-08" db="EMBL/GenBank/DDBJ databases">
        <title>Genomic Encyclopedia of Type Strains, Phase IV (KMG-IV): sequencing the most valuable type-strain genomes for metagenomic binning, comparative biology and taxonomic classification.</title>
        <authorList>
            <person name="Goeker M."/>
        </authorList>
    </citation>
    <scope>NUCLEOTIDE SEQUENCE [LARGE SCALE GENOMIC DNA]</scope>
    <source>
        <strain evidence="10 11">DSM 103526</strain>
    </source>
</reference>
<keyword evidence="6 8" id="KW-0378">Hydrolase</keyword>
<evidence type="ECO:0000256" key="2">
    <source>
        <dbReference type="ARBA" id="ARBA00004401"/>
    </source>
</evidence>
<feature type="active site" evidence="7">
    <location>
        <position position="36"/>
    </location>
</feature>
<evidence type="ECO:0000256" key="6">
    <source>
        <dbReference type="ARBA" id="ARBA00022801"/>
    </source>
</evidence>
<dbReference type="GO" id="GO:0006465">
    <property type="term" value="P:signal peptide processing"/>
    <property type="evidence" value="ECO:0007669"/>
    <property type="project" value="InterPro"/>
</dbReference>
<evidence type="ECO:0000259" key="9">
    <source>
        <dbReference type="Pfam" id="PF10502"/>
    </source>
</evidence>
<dbReference type="PROSITE" id="PS00501">
    <property type="entry name" value="SPASE_I_1"/>
    <property type="match status" value="1"/>
</dbReference>
<dbReference type="InterPro" id="IPR000223">
    <property type="entry name" value="Pept_S26A_signal_pept_1"/>
</dbReference>
<dbReference type="InterPro" id="IPR036286">
    <property type="entry name" value="LexA/Signal_pep-like_sf"/>
</dbReference>
<comment type="catalytic activity">
    <reaction evidence="1 8">
        <text>Cleavage of hydrophobic, N-terminal signal or leader sequences from secreted and periplasmic proteins.</text>
        <dbReference type="EC" id="3.4.21.89"/>
    </reaction>
</comment>
<evidence type="ECO:0000256" key="7">
    <source>
        <dbReference type="PIRSR" id="PIRSR600223-1"/>
    </source>
</evidence>
<dbReference type="GO" id="GO:0005886">
    <property type="term" value="C:plasma membrane"/>
    <property type="evidence" value="ECO:0007669"/>
    <property type="project" value="UniProtKB-SubCell"/>
</dbReference>
<dbReference type="Gene3D" id="2.10.109.10">
    <property type="entry name" value="Umud Fragment, subunit A"/>
    <property type="match status" value="1"/>
</dbReference>
<dbReference type="InterPro" id="IPR019758">
    <property type="entry name" value="Pept_S26A_signal_pept_1_CS"/>
</dbReference>
<dbReference type="EMBL" id="JACHEN010000038">
    <property type="protein sequence ID" value="MBB6218415.1"/>
    <property type="molecule type" value="Genomic_DNA"/>
</dbReference>
<name>A0A841L818_9FIRM</name>
<dbReference type="InterPro" id="IPR019756">
    <property type="entry name" value="Pept_S26A_signal_pept_1_Ser-AS"/>
</dbReference>
<dbReference type="PRINTS" id="PR00727">
    <property type="entry name" value="LEADERPTASE"/>
</dbReference>
<sequence length="183" mass="20776">MVKKEVWEWIKSIVLAVVISLVITSFITPLEVYSISMNPTLVEHDYLILQNTHKIEKGDIVSFETDIPMEPDELGQLNWIQRLKDVKTKNLIKRVIAVEGDELLIENGRVYVNGVEQQEEYINEDYTPGDIHIDNVPAGKIFVMGDNRSHSLDSRNLGLVDVEKVQGKVLVRVLPVSKIGKVE</sequence>
<feature type="active site" evidence="7">
    <location>
        <position position="93"/>
    </location>
</feature>